<dbReference type="AlphaFoldDB" id="A0A0A9BGG7"/>
<reference evidence="1" key="1">
    <citation type="submission" date="2014-09" db="EMBL/GenBank/DDBJ databases">
        <authorList>
            <person name="Magalhaes I.L.F."/>
            <person name="Oliveira U."/>
            <person name="Santos F.R."/>
            <person name="Vidigal T.H.D.A."/>
            <person name="Brescovit A.D."/>
            <person name="Santos A.J."/>
        </authorList>
    </citation>
    <scope>NUCLEOTIDE SEQUENCE</scope>
    <source>
        <tissue evidence="1">Shoot tissue taken approximately 20 cm above the soil surface</tissue>
    </source>
</reference>
<name>A0A0A9BGG7_ARUDO</name>
<organism evidence="1">
    <name type="scientific">Arundo donax</name>
    <name type="common">Giant reed</name>
    <name type="synonym">Donax arundinaceus</name>
    <dbReference type="NCBI Taxonomy" id="35708"/>
    <lineage>
        <taxon>Eukaryota</taxon>
        <taxon>Viridiplantae</taxon>
        <taxon>Streptophyta</taxon>
        <taxon>Embryophyta</taxon>
        <taxon>Tracheophyta</taxon>
        <taxon>Spermatophyta</taxon>
        <taxon>Magnoliopsida</taxon>
        <taxon>Liliopsida</taxon>
        <taxon>Poales</taxon>
        <taxon>Poaceae</taxon>
        <taxon>PACMAD clade</taxon>
        <taxon>Arundinoideae</taxon>
        <taxon>Arundineae</taxon>
        <taxon>Arundo</taxon>
    </lineage>
</organism>
<evidence type="ECO:0000313" key="1">
    <source>
        <dbReference type="EMBL" id="JAD62436.1"/>
    </source>
</evidence>
<proteinExistence type="predicted"/>
<accession>A0A0A9BGG7</accession>
<dbReference type="EMBL" id="GBRH01235459">
    <property type="protein sequence ID" value="JAD62436.1"/>
    <property type="molecule type" value="Transcribed_RNA"/>
</dbReference>
<protein>
    <submittedName>
        <fullName evidence="1">Uncharacterized protein</fullName>
    </submittedName>
</protein>
<reference evidence="1" key="2">
    <citation type="journal article" date="2015" name="Data Brief">
        <title>Shoot transcriptome of the giant reed, Arundo donax.</title>
        <authorList>
            <person name="Barrero R.A."/>
            <person name="Guerrero F.D."/>
            <person name="Moolhuijzen P."/>
            <person name="Goolsby J.A."/>
            <person name="Tidwell J."/>
            <person name="Bellgard S.E."/>
            <person name="Bellgard M.I."/>
        </authorList>
    </citation>
    <scope>NUCLEOTIDE SEQUENCE</scope>
    <source>
        <tissue evidence="1">Shoot tissue taken approximately 20 cm above the soil surface</tissue>
    </source>
</reference>
<sequence length="58" mass="6465">MSKNTKCPISICEQLTRGGYDSCVPLTTCNLRHRDAIQSTSQFMREPVASLKLIVPQP</sequence>